<dbReference type="Proteomes" id="UP000660611">
    <property type="component" value="Unassembled WGS sequence"/>
</dbReference>
<sequence>MRLLQRTFLVFLTAVLAVAVAPVAASADLPPAYHLTHQLLSASPTYSNDPTCRSISIQLAARSYRVDARYEIPGYVRQPIAIATVYLEAAWYTWEDCLAPQNGHYEHIITLTSALHPSTPVSRQRTVTEIHVDSWWDWGSVLTPLT</sequence>
<evidence type="ECO:0000256" key="1">
    <source>
        <dbReference type="SAM" id="SignalP"/>
    </source>
</evidence>
<evidence type="ECO:0000313" key="2">
    <source>
        <dbReference type="EMBL" id="GIG45008.1"/>
    </source>
</evidence>
<keyword evidence="3" id="KW-1185">Reference proteome</keyword>
<dbReference type="RefSeq" id="WP_203846814.1">
    <property type="nucleotide sequence ID" value="NZ_BAAAVW010000009.1"/>
</dbReference>
<feature type="chain" id="PRO_5037126268" description="Secreted protein" evidence="1">
    <location>
        <begin position="28"/>
        <end position="146"/>
    </location>
</feature>
<evidence type="ECO:0008006" key="4">
    <source>
        <dbReference type="Google" id="ProtNLM"/>
    </source>
</evidence>
<organism evidence="2 3">
    <name type="scientific">Dactylosporangium siamense</name>
    <dbReference type="NCBI Taxonomy" id="685454"/>
    <lineage>
        <taxon>Bacteria</taxon>
        <taxon>Bacillati</taxon>
        <taxon>Actinomycetota</taxon>
        <taxon>Actinomycetes</taxon>
        <taxon>Micromonosporales</taxon>
        <taxon>Micromonosporaceae</taxon>
        <taxon>Dactylosporangium</taxon>
    </lineage>
</organism>
<gene>
    <name evidence="2" type="ORF">Dsi01nite_030490</name>
</gene>
<evidence type="ECO:0000313" key="3">
    <source>
        <dbReference type="Proteomes" id="UP000660611"/>
    </source>
</evidence>
<keyword evidence="1" id="KW-0732">Signal</keyword>
<protein>
    <recommendedName>
        <fullName evidence="4">Secreted protein</fullName>
    </recommendedName>
</protein>
<comment type="caution">
    <text evidence="2">The sequence shown here is derived from an EMBL/GenBank/DDBJ whole genome shotgun (WGS) entry which is preliminary data.</text>
</comment>
<reference evidence="2" key="1">
    <citation type="submission" date="2021-01" db="EMBL/GenBank/DDBJ databases">
        <title>Whole genome shotgun sequence of Dactylosporangium siamense NBRC 106093.</title>
        <authorList>
            <person name="Komaki H."/>
            <person name="Tamura T."/>
        </authorList>
    </citation>
    <scope>NUCLEOTIDE SEQUENCE</scope>
    <source>
        <strain evidence="2">NBRC 106093</strain>
    </source>
</reference>
<accession>A0A919PMS8</accession>
<feature type="signal peptide" evidence="1">
    <location>
        <begin position="1"/>
        <end position="27"/>
    </location>
</feature>
<name>A0A919PMS8_9ACTN</name>
<dbReference type="EMBL" id="BONQ01000048">
    <property type="protein sequence ID" value="GIG45008.1"/>
    <property type="molecule type" value="Genomic_DNA"/>
</dbReference>
<proteinExistence type="predicted"/>
<dbReference type="AlphaFoldDB" id="A0A919PMS8"/>